<evidence type="ECO:0000256" key="1">
    <source>
        <dbReference type="SAM" id="SignalP"/>
    </source>
</evidence>
<dbReference type="AlphaFoldDB" id="A0A1G9KEI4"/>
<feature type="chain" id="PRO_5010370668" evidence="1">
    <location>
        <begin position="24"/>
        <end position="142"/>
    </location>
</feature>
<proteinExistence type="predicted"/>
<dbReference type="EMBL" id="FNGY01000001">
    <property type="protein sequence ID" value="SDL47864.1"/>
    <property type="molecule type" value="Genomic_DNA"/>
</dbReference>
<name>A0A1G9KEI4_9SPHI</name>
<reference evidence="3" key="1">
    <citation type="submission" date="2016-10" db="EMBL/GenBank/DDBJ databases">
        <authorList>
            <person name="Varghese N."/>
            <person name="Submissions S."/>
        </authorList>
    </citation>
    <scope>NUCLEOTIDE SEQUENCE [LARGE SCALE GENOMIC DNA]</scope>
    <source>
        <strain evidence="3">DSM 19110</strain>
    </source>
</reference>
<dbReference type="Proteomes" id="UP000183200">
    <property type="component" value="Unassembled WGS sequence"/>
</dbReference>
<dbReference type="OrthoDB" id="765301at2"/>
<organism evidence="2 3">
    <name type="scientific">Pedobacter steynii</name>
    <dbReference type="NCBI Taxonomy" id="430522"/>
    <lineage>
        <taxon>Bacteria</taxon>
        <taxon>Pseudomonadati</taxon>
        <taxon>Bacteroidota</taxon>
        <taxon>Sphingobacteriia</taxon>
        <taxon>Sphingobacteriales</taxon>
        <taxon>Sphingobacteriaceae</taxon>
        <taxon>Pedobacter</taxon>
    </lineage>
</organism>
<sequence>MKKLFIPICASLFLMFGATQLKAQETAKGIIINTSSQSEVDKVLASLKNEDPSTYRLTVTTNKGGRSSSKVYGTAPIGTIGKLSGSKVGVNGGIAAADFIVAVKVITKGKAIQDAIISQLNTNLTQKSVQSVKLNAVKGRGL</sequence>
<evidence type="ECO:0000313" key="3">
    <source>
        <dbReference type="Proteomes" id="UP000183200"/>
    </source>
</evidence>
<gene>
    <name evidence="2" type="ORF">SAMN05421820_101550</name>
</gene>
<keyword evidence="3" id="KW-1185">Reference proteome</keyword>
<feature type="signal peptide" evidence="1">
    <location>
        <begin position="1"/>
        <end position="23"/>
    </location>
</feature>
<protein>
    <submittedName>
        <fullName evidence="2">Uncharacterized protein</fullName>
    </submittedName>
</protein>
<dbReference type="RefSeq" id="WP_074604568.1">
    <property type="nucleotide sequence ID" value="NZ_FNGY01000001.1"/>
</dbReference>
<keyword evidence="1" id="KW-0732">Signal</keyword>
<accession>A0A1G9KEI4</accession>
<evidence type="ECO:0000313" key="2">
    <source>
        <dbReference type="EMBL" id="SDL47864.1"/>
    </source>
</evidence>